<sequence>MASTAENFPLPLELRHIGSKPLVLRFNRGNPEEPPTILDPFDSDLRESRLQMETLDGKQCLACLQGEWLLLLDKGTKECVMMSLASFSKISLPPLLAPVEKLGSCVLSSSTPPDCTVMFAATEEKQDDSESDEDGSDEDDDEDTGYMLYCRPGDKDWWGLYDDENDHAIDKNSITMASQGTVYVRTDRRTFIAIDASLSSSDEATIERRGIPHPTRMRWACNEEYLVESDGDVFLLQFYTHGFRNSEVVDMDIHRLDTSVYAWKKVESIGDRTFFVGDDNCVALSSASRAELRPDSVHLLHKDCRDGIRLYTIQLDDRKMSCNLLLLPTSSDDIYYWVVPSSFKKESKQPLAISSKANNKNKHNFVEDLDQVVAPWASLPVDVVEGLVSRISFTDYLNVREVCKGWNCISKPIAYAERYPTYPLLMSICPSSEGVFKLFDPVIQKEYTVKNNGSLVPSDDYFQMLVFAKHGWVLVMGGDKHIYAANPFTGERIDLPERPQNGNQFDGISFSSAPNSPDCTVCCIHKLRNSGRTDLLHVLTWHPGDEHWTKEDIGDETQFRTAYSNPVFYHGEFYCLGTRGNLGVFNPDNMIWRVLDKPEPILDGDPMTGEQHCQLLEFKDDLFAIFRPHDRGPIALYRLDKVRMVWTVVEKFEGEVIFVDNWNAIMTSSPRDAFGNNRIYMPKLGGCNKAGEADKGAFYDFQSRKYHPNYYGLTERMNSIWVEPNSSYWEILISNRYTNT</sequence>
<evidence type="ECO:0000313" key="4">
    <source>
        <dbReference type="Proteomes" id="UP000324897"/>
    </source>
</evidence>
<dbReference type="SUPFAM" id="SSF50965">
    <property type="entry name" value="Galactose oxidase, central domain"/>
    <property type="match status" value="1"/>
</dbReference>
<protein>
    <recommendedName>
        <fullName evidence="2">KIB1-4 beta-propeller domain-containing protein</fullName>
    </recommendedName>
</protein>
<dbReference type="InterPro" id="IPR011043">
    <property type="entry name" value="Gal_Oxase/kelch_b-propeller"/>
</dbReference>
<feature type="region of interest" description="Disordered" evidence="1">
    <location>
        <begin position="122"/>
        <end position="144"/>
    </location>
</feature>
<feature type="compositionally biased region" description="Acidic residues" evidence="1">
    <location>
        <begin position="125"/>
        <end position="144"/>
    </location>
</feature>
<dbReference type="Pfam" id="PF03478">
    <property type="entry name" value="Beta-prop_KIB1-4"/>
    <property type="match status" value="2"/>
</dbReference>
<evidence type="ECO:0000313" key="3">
    <source>
        <dbReference type="EMBL" id="TVU27819.1"/>
    </source>
</evidence>
<name>A0A5J9UVB0_9POAL</name>
<dbReference type="InterPro" id="IPR036047">
    <property type="entry name" value="F-box-like_dom_sf"/>
</dbReference>
<accession>A0A5J9UVB0</accession>
<dbReference type="InterPro" id="IPR005174">
    <property type="entry name" value="KIB1-4_b-propeller"/>
</dbReference>
<dbReference type="PANTHER" id="PTHR33127">
    <property type="entry name" value="TRANSMEMBRANE PROTEIN"/>
    <property type="match status" value="1"/>
</dbReference>
<dbReference type="AlphaFoldDB" id="A0A5J9UVB0"/>
<comment type="caution">
    <text evidence="3">The sequence shown here is derived from an EMBL/GenBank/DDBJ whole genome shotgun (WGS) entry which is preliminary data.</text>
</comment>
<dbReference type="EMBL" id="RWGY01000011">
    <property type="protein sequence ID" value="TVU27819.1"/>
    <property type="molecule type" value="Genomic_DNA"/>
</dbReference>
<dbReference type="SUPFAM" id="SSF81383">
    <property type="entry name" value="F-box domain"/>
    <property type="match status" value="1"/>
</dbReference>
<dbReference type="Proteomes" id="UP000324897">
    <property type="component" value="Chromosome 1"/>
</dbReference>
<reference evidence="3 4" key="1">
    <citation type="journal article" date="2019" name="Sci. Rep.">
        <title>A high-quality genome of Eragrostis curvula grass provides insights into Poaceae evolution and supports new strategies to enhance forage quality.</title>
        <authorList>
            <person name="Carballo J."/>
            <person name="Santos B.A.C.M."/>
            <person name="Zappacosta D."/>
            <person name="Garbus I."/>
            <person name="Selva J.P."/>
            <person name="Gallo C.A."/>
            <person name="Diaz A."/>
            <person name="Albertini E."/>
            <person name="Caccamo M."/>
            <person name="Echenique V."/>
        </authorList>
    </citation>
    <scope>NUCLEOTIDE SEQUENCE [LARGE SCALE GENOMIC DNA]</scope>
    <source>
        <strain evidence="4">cv. Victoria</strain>
        <tissue evidence="3">Leaf</tissue>
    </source>
</reference>
<keyword evidence="4" id="KW-1185">Reference proteome</keyword>
<feature type="domain" description="KIB1-4 beta-propeller" evidence="2">
    <location>
        <begin position="49"/>
        <end position="303"/>
    </location>
</feature>
<evidence type="ECO:0000259" key="2">
    <source>
        <dbReference type="Pfam" id="PF03478"/>
    </source>
</evidence>
<organism evidence="3 4">
    <name type="scientific">Eragrostis curvula</name>
    <name type="common">weeping love grass</name>
    <dbReference type="NCBI Taxonomy" id="38414"/>
    <lineage>
        <taxon>Eukaryota</taxon>
        <taxon>Viridiplantae</taxon>
        <taxon>Streptophyta</taxon>
        <taxon>Embryophyta</taxon>
        <taxon>Tracheophyta</taxon>
        <taxon>Spermatophyta</taxon>
        <taxon>Magnoliopsida</taxon>
        <taxon>Liliopsida</taxon>
        <taxon>Poales</taxon>
        <taxon>Poaceae</taxon>
        <taxon>PACMAD clade</taxon>
        <taxon>Chloridoideae</taxon>
        <taxon>Eragrostideae</taxon>
        <taxon>Eragrostidinae</taxon>
        <taxon>Eragrostis</taxon>
    </lineage>
</organism>
<dbReference type="Gramene" id="TVU27819">
    <property type="protein sequence ID" value="TVU27819"/>
    <property type="gene ID" value="EJB05_19320"/>
</dbReference>
<gene>
    <name evidence="3" type="ORF">EJB05_19320</name>
</gene>
<evidence type="ECO:0000256" key="1">
    <source>
        <dbReference type="SAM" id="MobiDB-lite"/>
    </source>
</evidence>
<proteinExistence type="predicted"/>
<feature type="non-terminal residue" evidence="3">
    <location>
        <position position="1"/>
    </location>
</feature>
<dbReference type="PANTHER" id="PTHR33127:SF97">
    <property type="entry name" value="OS08G0448300 PROTEIN"/>
    <property type="match status" value="1"/>
</dbReference>
<dbReference type="OrthoDB" id="685954at2759"/>
<feature type="domain" description="KIB1-4 beta-propeller" evidence="2">
    <location>
        <begin position="468"/>
        <end position="682"/>
    </location>
</feature>